<protein>
    <submittedName>
        <fullName evidence="2">Uncharacterized protein</fullName>
    </submittedName>
</protein>
<dbReference type="Proteomes" id="UP001469553">
    <property type="component" value="Unassembled WGS sequence"/>
</dbReference>
<proteinExistence type="predicted"/>
<evidence type="ECO:0000313" key="2">
    <source>
        <dbReference type="EMBL" id="MEQ2297723.1"/>
    </source>
</evidence>
<accession>A0ABV0YWK8</accession>
<comment type="caution">
    <text evidence="2">The sequence shown here is derived from an EMBL/GenBank/DDBJ whole genome shotgun (WGS) entry which is preliminary data.</text>
</comment>
<dbReference type="EMBL" id="JAHRIP010044037">
    <property type="protein sequence ID" value="MEQ2297723.1"/>
    <property type="molecule type" value="Genomic_DNA"/>
</dbReference>
<evidence type="ECO:0000313" key="3">
    <source>
        <dbReference type="Proteomes" id="UP001469553"/>
    </source>
</evidence>
<gene>
    <name evidence="2" type="ORF">AMECASPLE_037557</name>
</gene>
<sequence length="142" mass="16258">MFRGVWKFQPRCPCPEPPLCFQLQPQLLRSRLNLTINHPVHPPTLILQPMWSFLEEKKHKQREFSSQNGAHCQPQATVGRDLLSPPPGLTKNSTPVSQPLKTPLHFLHFHPECLSTSVSTFREIPIFARCSSPGSWFRPVKT</sequence>
<organism evidence="2 3">
    <name type="scientific">Ameca splendens</name>
    <dbReference type="NCBI Taxonomy" id="208324"/>
    <lineage>
        <taxon>Eukaryota</taxon>
        <taxon>Metazoa</taxon>
        <taxon>Chordata</taxon>
        <taxon>Craniata</taxon>
        <taxon>Vertebrata</taxon>
        <taxon>Euteleostomi</taxon>
        <taxon>Actinopterygii</taxon>
        <taxon>Neopterygii</taxon>
        <taxon>Teleostei</taxon>
        <taxon>Neoteleostei</taxon>
        <taxon>Acanthomorphata</taxon>
        <taxon>Ovalentaria</taxon>
        <taxon>Atherinomorphae</taxon>
        <taxon>Cyprinodontiformes</taxon>
        <taxon>Goodeidae</taxon>
        <taxon>Ameca</taxon>
    </lineage>
</organism>
<reference evidence="2 3" key="1">
    <citation type="submission" date="2021-06" db="EMBL/GenBank/DDBJ databases">
        <authorList>
            <person name="Palmer J.M."/>
        </authorList>
    </citation>
    <scope>NUCLEOTIDE SEQUENCE [LARGE SCALE GENOMIC DNA]</scope>
    <source>
        <strain evidence="2 3">AS_MEX2019</strain>
        <tissue evidence="2">Muscle</tissue>
    </source>
</reference>
<name>A0ABV0YWK8_9TELE</name>
<feature type="compositionally biased region" description="Polar residues" evidence="1">
    <location>
        <begin position="64"/>
        <end position="76"/>
    </location>
</feature>
<feature type="region of interest" description="Disordered" evidence="1">
    <location>
        <begin position="63"/>
        <end position="96"/>
    </location>
</feature>
<keyword evidence="3" id="KW-1185">Reference proteome</keyword>
<evidence type="ECO:0000256" key="1">
    <source>
        <dbReference type="SAM" id="MobiDB-lite"/>
    </source>
</evidence>